<dbReference type="InterPro" id="IPR025110">
    <property type="entry name" value="AMP-bd_C"/>
</dbReference>
<organism evidence="6 7">
    <name type="scientific">Lactococcus hircilactis</name>
    <dbReference type="NCBI Taxonomy" id="1494462"/>
    <lineage>
        <taxon>Bacteria</taxon>
        <taxon>Bacillati</taxon>
        <taxon>Bacillota</taxon>
        <taxon>Bacilli</taxon>
        <taxon>Lactobacillales</taxon>
        <taxon>Streptococcaceae</taxon>
        <taxon>Lactococcus</taxon>
    </lineage>
</organism>
<comment type="similarity">
    <text evidence="1">Belongs to the ATP-dependent AMP-binding enzyme family.</text>
</comment>
<dbReference type="RefSeq" id="WP_153494753.1">
    <property type="nucleotide sequence ID" value="NZ_CBCRWP010000008.1"/>
</dbReference>
<keyword evidence="3" id="KW-0472">Membrane</keyword>
<feature type="transmembrane region" description="Helical" evidence="3">
    <location>
        <begin position="69"/>
        <end position="88"/>
    </location>
</feature>
<name>A0A7X1Z867_9LACT</name>
<dbReference type="Gene3D" id="3.40.50.980">
    <property type="match status" value="2"/>
</dbReference>
<dbReference type="GO" id="GO:0006631">
    <property type="term" value="P:fatty acid metabolic process"/>
    <property type="evidence" value="ECO:0007669"/>
    <property type="project" value="TreeGrafter"/>
</dbReference>
<dbReference type="InterPro" id="IPR045851">
    <property type="entry name" value="AMP-bd_C_sf"/>
</dbReference>
<reference evidence="6 7" key="1">
    <citation type="submission" date="2019-10" db="EMBL/GenBank/DDBJ databases">
        <authorList>
            <person name="Dong K."/>
        </authorList>
    </citation>
    <scope>NUCLEOTIDE SEQUENCE [LARGE SCALE GENOMIC DNA]</scope>
    <source>
        <strain evidence="6 7">DSM 28960</strain>
    </source>
</reference>
<sequence length="539" mass="61131">MTMINKNIKEVLETISRRKSVIFSFPDEQKKMTGEELFKKVKEVEVALVGLRLKKGDHIGLLMENRSEWILLALAAGALGIVIVPINVEVSERSLSYFVEKGKIKALFCSAEYKEGTLVKIVEKLFYENQKFSKIESIFIAETNGYYNIGKNWGQFMRENEDILFSELPIDSNETWIMHFTSGTTALPKAVPISQFSALNVAISYGEILRLNDNDIILQVLPYFHCIGSILGVLPSILFENKTIILKKFEPTKAVEYLIKEMCTVILGVPTIFLSMINCPNYNSEKTNFLRIVGIGGVGCPSKIFDLLSRKFPYSKIMCAYGLTETSSMILAPALEDDYHTCKNSVGRPIEGIDLKIDYQSSKKSGELLVKGYCVLKSYIDDDDCTRKSIDSKGWFHTGDVAQYTENGCVKILGRMNDMIEKAGEKISPQEVEAALYEVIDNANICVIGVPDSKYGEEIIAFVEMSQAEKIRRKIIDEYDEINEKILEKIMKFELPKFIVFVSEFPRTQSGKIRKGELRKFFEKGKTDKIIFNEKQILD</sequence>
<dbReference type="Pfam" id="PF13193">
    <property type="entry name" value="AMP-binding_C"/>
    <property type="match status" value="1"/>
</dbReference>
<keyword evidence="2" id="KW-0436">Ligase</keyword>
<dbReference type="PANTHER" id="PTHR43201">
    <property type="entry name" value="ACYL-COA SYNTHETASE"/>
    <property type="match status" value="1"/>
</dbReference>
<dbReference type="Pfam" id="PF00501">
    <property type="entry name" value="AMP-binding"/>
    <property type="match status" value="1"/>
</dbReference>
<evidence type="ECO:0000256" key="2">
    <source>
        <dbReference type="ARBA" id="ARBA00022598"/>
    </source>
</evidence>
<dbReference type="GO" id="GO:0031956">
    <property type="term" value="F:medium-chain fatty acid-CoA ligase activity"/>
    <property type="evidence" value="ECO:0007669"/>
    <property type="project" value="TreeGrafter"/>
</dbReference>
<proteinExistence type="inferred from homology"/>
<keyword evidence="3" id="KW-1133">Transmembrane helix</keyword>
<dbReference type="PANTHER" id="PTHR43201:SF5">
    <property type="entry name" value="MEDIUM-CHAIN ACYL-COA LIGASE ACSF2, MITOCHONDRIAL"/>
    <property type="match status" value="1"/>
</dbReference>
<evidence type="ECO:0000313" key="7">
    <source>
        <dbReference type="Proteomes" id="UP000439550"/>
    </source>
</evidence>
<dbReference type="InterPro" id="IPR000873">
    <property type="entry name" value="AMP-dep_synth/lig_dom"/>
</dbReference>
<comment type="caution">
    <text evidence="6">The sequence shown here is derived from an EMBL/GenBank/DDBJ whole genome shotgun (WGS) entry which is preliminary data.</text>
</comment>
<keyword evidence="7" id="KW-1185">Reference proteome</keyword>
<evidence type="ECO:0000313" key="6">
    <source>
        <dbReference type="EMBL" id="MQW38521.1"/>
    </source>
</evidence>
<evidence type="ECO:0000259" key="5">
    <source>
        <dbReference type="Pfam" id="PF13193"/>
    </source>
</evidence>
<dbReference type="Gene3D" id="3.30.300.30">
    <property type="match status" value="1"/>
</dbReference>
<dbReference type="Gene3D" id="2.30.38.10">
    <property type="entry name" value="Luciferase, Domain 3"/>
    <property type="match status" value="1"/>
</dbReference>
<keyword evidence="3" id="KW-0812">Transmembrane</keyword>
<gene>
    <name evidence="6" type="ORF">GHI93_00970</name>
</gene>
<dbReference type="EMBL" id="WITJ01000001">
    <property type="protein sequence ID" value="MQW38521.1"/>
    <property type="molecule type" value="Genomic_DNA"/>
</dbReference>
<dbReference type="SUPFAM" id="SSF56801">
    <property type="entry name" value="Acetyl-CoA synthetase-like"/>
    <property type="match status" value="1"/>
</dbReference>
<protein>
    <submittedName>
        <fullName evidence="6">AMP-binding protein</fullName>
    </submittedName>
</protein>
<evidence type="ECO:0000256" key="3">
    <source>
        <dbReference type="SAM" id="Phobius"/>
    </source>
</evidence>
<feature type="domain" description="AMP-binding enzyme C-terminal" evidence="5">
    <location>
        <begin position="431"/>
        <end position="512"/>
    </location>
</feature>
<evidence type="ECO:0000256" key="1">
    <source>
        <dbReference type="ARBA" id="ARBA00006432"/>
    </source>
</evidence>
<accession>A0A7X1Z867</accession>
<dbReference type="Proteomes" id="UP000439550">
    <property type="component" value="Unassembled WGS sequence"/>
</dbReference>
<dbReference type="OrthoDB" id="9762242at2"/>
<feature type="domain" description="AMP-dependent synthetase/ligase" evidence="4">
    <location>
        <begin position="21"/>
        <end position="379"/>
    </location>
</feature>
<dbReference type="AlphaFoldDB" id="A0A7X1Z867"/>
<evidence type="ECO:0000259" key="4">
    <source>
        <dbReference type="Pfam" id="PF00501"/>
    </source>
</evidence>